<keyword evidence="5" id="KW-1185">Reference proteome</keyword>
<dbReference type="Gene3D" id="3.40.50.850">
    <property type="entry name" value="Isochorismatase-like"/>
    <property type="match status" value="1"/>
</dbReference>
<comment type="caution">
    <text evidence="4">The sequence shown here is derived from an EMBL/GenBank/DDBJ whole genome shotgun (WGS) entry which is preliminary data.</text>
</comment>
<accession>A0A0R2M3L7</accession>
<comment type="similarity">
    <text evidence="1">Belongs to the isochorismatase family.</text>
</comment>
<gene>
    <name evidence="4" type="ORF">IV64_GL000659</name>
</gene>
<protein>
    <submittedName>
        <fullName evidence="4">Amidase</fullName>
    </submittedName>
</protein>
<evidence type="ECO:0000313" key="4">
    <source>
        <dbReference type="EMBL" id="KRO08569.1"/>
    </source>
</evidence>
<dbReference type="AlphaFoldDB" id="A0A0R2M3L7"/>
<dbReference type="InterPro" id="IPR036380">
    <property type="entry name" value="Isochorismatase-like_sf"/>
</dbReference>
<dbReference type="OrthoDB" id="9785724at2"/>
<organism evidence="4 5">
    <name type="scientific">Lactiplantibacillus xiangfangensis</name>
    <dbReference type="NCBI Taxonomy" id="942150"/>
    <lineage>
        <taxon>Bacteria</taxon>
        <taxon>Bacillati</taxon>
        <taxon>Bacillota</taxon>
        <taxon>Bacilli</taxon>
        <taxon>Lactobacillales</taxon>
        <taxon>Lactobacillaceae</taxon>
        <taxon>Lactiplantibacillus</taxon>
    </lineage>
</organism>
<keyword evidence="2" id="KW-0378">Hydrolase</keyword>
<dbReference type="RefSeq" id="WP_057707159.1">
    <property type="nucleotide sequence ID" value="NZ_JQCL01000080.1"/>
</dbReference>
<proteinExistence type="inferred from homology"/>
<dbReference type="Pfam" id="PF00857">
    <property type="entry name" value="Isochorismatase"/>
    <property type="match status" value="1"/>
</dbReference>
<evidence type="ECO:0000256" key="1">
    <source>
        <dbReference type="ARBA" id="ARBA00006336"/>
    </source>
</evidence>
<dbReference type="InterPro" id="IPR050272">
    <property type="entry name" value="Isochorismatase-like_hydrls"/>
</dbReference>
<dbReference type="SUPFAM" id="SSF52499">
    <property type="entry name" value="Isochorismatase-like hydrolases"/>
    <property type="match status" value="1"/>
</dbReference>
<dbReference type="PANTHER" id="PTHR43540">
    <property type="entry name" value="PEROXYUREIDOACRYLATE/UREIDOACRYLATE AMIDOHYDROLASE-RELATED"/>
    <property type="match status" value="1"/>
</dbReference>
<evidence type="ECO:0000259" key="3">
    <source>
        <dbReference type="Pfam" id="PF00857"/>
    </source>
</evidence>
<evidence type="ECO:0000256" key="2">
    <source>
        <dbReference type="ARBA" id="ARBA00022801"/>
    </source>
</evidence>
<dbReference type="EMBL" id="JQCL01000080">
    <property type="protein sequence ID" value="KRO08569.1"/>
    <property type="molecule type" value="Genomic_DNA"/>
</dbReference>
<reference evidence="4 5" key="1">
    <citation type="journal article" date="2015" name="Genome Announc.">
        <title>Expanding the biotechnology potential of lactobacilli through comparative genomics of 213 strains and associated genera.</title>
        <authorList>
            <person name="Sun Z."/>
            <person name="Harris H.M."/>
            <person name="McCann A."/>
            <person name="Guo C."/>
            <person name="Argimon S."/>
            <person name="Zhang W."/>
            <person name="Yang X."/>
            <person name="Jeffery I.B."/>
            <person name="Cooney J.C."/>
            <person name="Kagawa T.F."/>
            <person name="Liu W."/>
            <person name="Song Y."/>
            <person name="Salvetti E."/>
            <person name="Wrobel A."/>
            <person name="Rasinkangas P."/>
            <person name="Parkhill J."/>
            <person name="Rea M.C."/>
            <person name="O'Sullivan O."/>
            <person name="Ritari J."/>
            <person name="Douillard F.P."/>
            <person name="Paul Ross R."/>
            <person name="Yang R."/>
            <person name="Briner A.E."/>
            <person name="Felis G.E."/>
            <person name="de Vos W.M."/>
            <person name="Barrangou R."/>
            <person name="Klaenhammer T.R."/>
            <person name="Caufield P.W."/>
            <person name="Cui Y."/>
            <person name="Zhang H."/>
            <person name="O'Toole P.W."/>
        </authorList>
    </citation>
    <scope>NUCLEOTIDE SEQUENCE [LARGE SCALE GENOMIC DNA]</scope>
    <source>
        <strain evidence="4 5">LMG 26013</strain>
    </source>
</reference>
<dbReference type="PATRIC" id="fig|942150.3.peg.675"/>
<dbReference type="InterPro" id="IPR000868">
    <property type="entry name" value="Isochorismatase-like_dom"/>
</dbReference>
<dbReference type="PANTHER" id="PTHR43540:SF14">
    <property type="entry name" value="ISOCHORISMATASE"/>
    <property type="match status" value="1"/>
</dbReference>
<sequence>MAQALIIIDMQRALTDLDQREHVIATINQRIDQYREANHPIIFIQHTEPGMVVSSESWQLFPELHVQGTDTFYNKTRPDAFYQTGLESFLKMNHLNSIEICGAQVEFCVDTTIRVAYHLGFKITLLIEGITTIDSDFLTATQIKRHHQQIWEHRFAEFVDLNTPLITETSNDN</sequence>
<evidence type="ECO:0000313" key="5">
    <source>
        <dbReference type="Proteomes" id="UP000051783"/>
    </source>
</evidence>
<dbReference type="Proteomes" id="UP000051783">
    <property type="component" value="Unassembled WGS sequence"/>
</dbReference>
<name>A0A0R2M3L7_9LACO</name>
<dbReference type="GO" id="GO:0016787">
    <property type="term" value="F:hydrolase activity"/>
    <property type="evidence" value="ECO:0007669"/>
    <property type="project" value="UniProtKB-KW"/>
</dbReference>
<feature type="domain" description="Isochorismatase-like" evidence="3">
    <location>
        <begin position="4"/>
        <end position="147"/>
    </location>
</feature>
<dbReference type="STRING" id="942150.IV64_GL000659"/>